<proteinExistence type="inferred from homology"/>
<keyword evidence="5" id="KW-0251">Elongation factor</keyword>
<dbReference type="EMBL" id="KN549226">
    <property type="protein sequence ID" value="KHJ99337.1"/>
    <property type="molecule type" value="Genomic_DNA"/>
</dbReference>
<evidence type="ECO:0000259" key="4">
    <source>
        <dbReference type="PROSITE" id="PS51722"/>
    </source>
</evidence>
<dbReference type="CDD" id="cd04165">
    <property type="entry name" value="GTPBP1_like"/>
    <property type="match status" value="1"/>
</dbReference>
<dbReference type="FunFam" id="2.40.30.10:FF:000084">
    <property type="entry name" value="GTP-binding elongation factor Tu family"/>
    <property type="match status" value="1"/>
</dbReference>
<keyword evidence="2" id="KW-0547">Nucleotide-binding</keyword>
<organism evidence="5 6">
    <name type="scientific">Oesophagostomum dentatum</name>
    <name type="common">Nodular worm</name>
    <dbReference type="NCBI Taxonomy" id="61180"/>
    <lineage>
        <taxon>Eukaryota</taxon>
        <taxon>Metazoa</taxon>
        <taxon>Ecdysozoa</taxon>
        <taxon>Nematoda</taxon>
        <taxon>Chromadorea</taxon>
        <taxon>Rhabditida</taxon>
        <taxon>Rhabditina</taxon>
        <taxon>Rhabditomorpha</taxon>
        <taxon>Strongyloidea</taxon>
        <taxon>Strongylidae</taxon>
        <taxon>Oesophagostomum</taxon>
    </lineage>
</organism>
<dbReference type="InterPro" id="IPR050055">
    <property type="entry name" value="EF-Tu_GTPase"/>
</dbReference>
<reference evidence="5 6" key="1">
    <citation type="submission" date="2014-03" db="EMBL/GenBank/DDBJ databases">
        <title>Draft genome of the hookworm Oesophagostomum dentatum.</title>
        <authorList>
            <person name="Mitreva M."/>
        </authorList>
    </citation>
    <scope>NUCLEOTIDE SEQUENCE [LARGE SCALE GENOMIC DNA]</scope>
    <source>
        <strain evidence="5 6">OD-Hann</strain>
    </source>
</reference>
<dbReference type="CDD" id="cd03708">
    <property type="entry name" value="GTPBP_III"/>
    <property type="match status" value="1"/>
</dbReference>
<dbReference type="InterPro" id="IPR000795">
    <property type="entry name" value="T_Tr_GTP-bd_dom"/>
</dbReference>
<dbReference type="SUPFAM" id="SSF50465">
    <property type="entry name" value="EF-Tu/eEF-1alpha/eIF2-gamma C-terminal domain"/>
    <property type="match status" value="1"/>
</dbReference>
<gene>
    <name evidence="5" type="ORF">OESDEN_00678</name>
</gene>
<name>A0A0B1TU16_OESDE</name>
<accession>A0A0B1TU16</accession>
<dbReference type="Proteomes" id="UP000053660">
    <property type="component" value="Unassembled WGS sequence"/>
</dbReference>
<comment type="similarity">
    <text evidence="1">Belongs to the TRAFAC class translation factor GTPase superfamily. Classic translation factor GTPase family. EF-Tu/EF-1A subfamily.</text>
</comment>
<dbReference type="GO" id="GO:0003746">
    <property type="term" value="F:translation elongation factor activity"/>
    <property type="evidence" value="ECO:0007669"/>
    <property type="project" value="UniProtKB-KW"/>
</dbReference>
<dbReference type="PROSITE" id="PS51722">
    <property type="entry name" value="G_TR_2"/>
    <property type="match status" value="1"/>
</dbReference>
<dbReference type="FunFam" id="2.40.30.10:FF:000014">
    <property type="entry name" value="Probable GTP-binding protein 1"/>
    <property type="match status" value="1"/>
</dbReference>
<dbReference type="GO" id="GO:0005525">
    <property type="term" value="F:GTP binding"/>
    <property type="evidence" value="ECO:0007669"/>
    <property type="project" value="UniProtKB-KW"/>
</dbReference>
<dbReference type="Gene3D" id="2.40.30.10">
    <property type="entry name" value="Translation factors"/>
    <property type="match status" value="2"/>
</dbReference>
<dbReference type="AlphaFoldDB" id="A0A0B1TU16"/>
<evidence type="ECO:0000313" key="6">
    <source>
        <dbReference type="Proteomes" id="UP000053660"/>
    </source>
</evidence>
<dbReference type="Pfam" id="PF03144">
    <property type="entry name" value="GTP_EFTU_D2"/>
    <property type="match status" value="1"/>
</dbReference>
<dbReference type="GO" id="GO:0003924">
    <property type="term" value="F:GTPase activity"/>
    <property type="evidence" value="ECO:0007669"/>
    <property type="project" value="InterPro"/>
</dbReference>
<keyword evidence="5" id="KW-0648">Protein biosynthesis</keyword>
<keyword evidence="3" id="KW-0342">GTP-binding</keyword>
<dbReference type="FunFam" id="3.40.50.300:FF:000091">
    <property type="entry name" value="Probable GTP-binding protein 1"/>
    <property type="match status" value="1"/>
</dbReference>
<dbReference type="InterPro" id="IPR035531">
    <property type="entry name" value="GTPBP1-like"/>
</dbReference>
<dbReference type="SUPFAM" id="SSF50447">
    <property type="entry name" value="Translation proteins"/>
    <property type="match status" value="1"/>
</dbReference>
<sequence length="462" mass="51482">MSVRVAVVGNVDAGKSTLLGVLTHSVLDDGRGLARTKLFRHKHEFESGRTSSVGNDILGFDVHGNVVNKPDPHNNNLDWVQISRDCSKLITFIDLAGHEKYLKTTIFGMTGHMPDYTMLMVGANMGIIGTTKEHLSLALSLSVPVFIVVTKIDMCPPQILEETMKNIGRLVKSAGARKLPVMVRNTNDVIHAAVNFPNKRVCPIFQVSNVEGTNLDLLRQFLNIVPLRRILCENDPAHFQIDDVYWVEGVGTVVSGTVLSGTIKVNDTLLLGPNSVGEFVPLPVKSIHRKRMPVSTVRCGQTASFALRKITKREVRKGMVMLDTRMKPVSSMTFEAEILILHHPTTIKPNYQAMLHIGSIRQTATLVSMTKVEVLRTGDRDRVTFRFLRLPEYIRPGTRMVFREGRTKAVGTVVNVIPQTTLAQQKAKLKDKSNRTCKHEHIAVIMQPKFSNIVQANRIFES</sequence>
<dbReference type="Gene3D" id="3.40.50.300">
    <property type="entry name" value="P-loop containing nucleotide triphosphate hydrolases"/>
    <property type="match status" value="1"/>
</dbReference>
<dbReference type="InterPro" id="IPR009001">
    <property type="entry name" value="Transl_elong_EF1A/Init_IF2_C"/>
</dbReference>
<dbReference type="CDD" id="cd03694">
    <property type="entry name" value="GTPBP_II"/>
    <property type="match status" value="1"/>
</dbReference>
<dbReference type="InterPro" id="IPR027417">
    <property type="entry name" value="P-loop_NTPase"/>
</dbReference>
<protein>
    <submittedName>
        <fullName evidence="5">Elongation factor Tu GTP binding domain protein</fullName>
    </submittedName>
</protein>
<feature type="domain" description="Tr-type G" evidence="4">
    <location>
        <begin position="1"/>
        <end position="231"/>
    </location>
</feature>
<dbReference type="Pfam" id="PF00009">
    <property type="entry name" value="GTP_EFTU"/>
    <property type="match status" value="1"/>
</dbReference>
<evidence type="ECO:0000313" key="5">
    <source>
        <dbReference type="EMBL" id="KHJ99337.1"/>
    </source>
</evidence>
<dbReference type="PANTHER" id="PTHR43721">
    <property type="entry name" value="ELONGATION FACTOR TU-RELATED"/>
    <property type="match status" value="1"/>
</dbReference>
<dbReference type="InterPro" id="IPR004161">
    <property type="entry name" value="EFTu-like_2"/>
</dbReference>
<keyword evidence="6" id="KW-1185">Reference proteome</keyword>
<dbReference type="OrthoDB" id="248233at2759"/>
<dbReference type="SUPFAM" id="SSF52540">
    <property type="entry name" value="P-loop containing nucleoside triphosphate hydrolases"/>
    <property type="match status" value="1"/>
</dbReference>
<evidence type="ECO:0000256" key="2">
    <source>
        <dbReference type="ARBA" id="ARBA00022741"/>
    </source>
</evidence>
<evidence type="ECO:0000256" key="3">
    <source>
        <dbReference type="ARBA" id="ARBA00023134"/>
    </source>
</evidence>
<dbReference type="PANTHER" id="PTHR43721:SF9">
    <property type="entry name" value="GTP-BINDING PROTEIN 1"/>
    <property type="match status" value="1"/>
</dbReference>
<evidence type="ECO:0000256" key="1">
    <source>
        <dbReference type="ARBA" id="ARBA00007249"/>
    </source>
</evidence>
<dbReference type="InterPro" id="IPR009000">
    <property type="entry name" value="Transl_B-barrel_sf"/>
</dbReference>